<gene>
    <name evidence="4" type="ORF">DFR42_10436</name>
</gene>
<dbReference type="SUPFAM" id="SSF52172">
    <property type="entry name" value="CheY-like"/>
    <property type="match status" value="1"/>
</dbReference>
<dbReference type="SMART" id="SM00448">
    <property type="entry name" value="REC"/>
    <property type="match status" value="1"/>
</dbReference>
<dbReference type="InterPro" id="IPR001789">
    <property type="entry name" value="Sig_transdc_resp-reg_receiver"/>
</dbReference>
<feature type="modified residue" description="4-aspartylphosphate" evidence="2">
    <location>
        <position position="59"/>
    </location>
</feature>
<evidence type="ECO:0000256" key="1">
    <source>
        <dbReference type="ARBA" id="ARBA00023125"/>
    </source>
</evidence>
<proteinExistence type="predicted"/>
<dbReference type="GO" id="GO:0000160">
    <property type="term" value="P:phosphorelay signal transduction system"/>
    <property type="evidence" value="ECO:0007669"/>
    <property type="project" value="InterPro"/>
</dbReference>
<evidence type="ECO:0000313" key="4">
    <source>
        <dbReference type="EMBL" id="PXX43036.1"/>
    </source>
</evidence>
<dbReference type="PANTHER" id="PTHR43214">
    <property type="entry name" value="TWO-COMPONENT RESPONSE REGULATOR"/>
    <property type="match status" value="1"/>
</dbReference>
<dbReference type="RefSeq" id="WP_110255601.1">
    <property type="nucleotide sequence ID" value="NZ_QJKB01000004.1"/>
</dbReference>
<evidence type="ECO:0000313" key="5">
    <source>
        <dbReference type="Proteomes" id="UP000247792"/>
    </source>
</evidence>
<keyword evidence="1" id="KW-0238">DNA-binding</keyword>
<name>A0A318J343_9BURK</name>
<accession>A0A318J343</accession>
<dbReference type="GO" id="GO:0003677">
    <property type="term" value="F:DNA binding"/>
    <property type="evidence" value="ECO:0007669"/>
    <property type="project" value="UniProtKB-KW"/>
</dbReference>
<evidence type="ECO:0000256" key="2">
    <source>
        <dbReference type="PROSITE-ProRule" id="PRU00169"/>
    </source>
</evidence>
<dbReference type="OrthoDB" id="9152510at2"/>
<dbReference type="Pfam" id="PF00072">
    <property type="entry name" value="Response_reg"/>
    <property type="match status" value="1"/>
</dbReference>
<dbReference type="AlphaFoldDB" id="A0A318J343"/>
<dbReference type="Proteomes" id="UP000247792">
    <property type="component" value="Unassembled WGS sequence"/>
</dbReference>
<dbReference type="InterPro" id="IPR011006">
    <property type="entry name" value="CheY-like_superfamily"/>
</dbReference>
<keyword evidence="2" id="KW-0597">Phosphoprotein</keyword>
<comment type="caution">
    <text evidence="4">The sequence shown here is derived from an EMBL/GenBank/DDBJ whole genome shotgun (WGS) entry which is preliminary data.</text>
</comment>
<protein>
    <submittedName>
        <fullName evidence="4">Response regulator receiver domain-containing protein</fullName>
    </submittedName>
</protein>
<reference evidence="4 5" key="1">
    <citation type="submission" date="2018-05" db="EMBL/GenBank/DDBJ databases">
        <title>Genomic Encyclopedia of Type Strains, Phase IV (KMG-IV): sequencing the most valuable type-strain genomes for metagenomic binning, comparative biology and taxonomic classification.</title>
        <authorList>
            <person name="Goeker M."/>
        </authorList>
    </citation>
    <scope>NUCLEOTIDE SEQUENCE [LARGE SCALE GENOMIC DNA]</scope>
    <source>
        <strain evidence="4 5">DSM 19792</strain>
    </source>
</reference>
<keyword evidence="5" id="KW-1185">Reference proteome</keyword>
<dbReference type="Gene3D" id="3.40.50.2300">
    <property type="match status" value="1"/>
</dbReference>
<sequence length="126" mass="13883">MDNKKKLKVFLIEDAQRIRSVLIEVLQQADNVEVIGFAESEKEALSQLRSIEWDVAIVDIGLREGSGLAVLSGLKDDGCPYGSRLVFTSNPSNALKTRTMSLGAEGFFDKSREMDSLVSHIQAMAH</sequence>
<organism evidence="4 5">
    <name type="scientific">Undibacterium pigrum</name>
    <dbReference type="NCBI Taxonomy" id="401470"/>
    <lineage>
        <taxon>Bacteria</taxon>
        <taxon>Pseudomonadati</taxon>
        <taxon>Pseudomonadota</taxon>
        <taxon>Betaproteobacteria</taxon>
        <taxon>Burkholderiales</taxon>
        <taxon>Oxalobacteraceae</taxon>
        <taxon>Undibacterium</taxon>
    </lineage>
</organism>
<feature type="domain" description="Response regulatory" evidence="3">
    <location>
        <begin position="8"/>
        <end position="125"/>
    </location>
</feature>
<evidence type="ECO:0000259" key="3">
    <source>
        <dbReference type="PROSITE" id="PS50110"/>
    </source>
</evidence>
<dbReference type="EMBL" id="QJKB01000004">
    <property type="protein sequence ID" value="PXX43036.1"/>
    <property type="molecule type" value="Genomic_DNA"/>
</dbReference>
<dbReference type="PROSITE" id="PS50110">
    <property type="entry name" value="RESPONSE_REGULATORY"/>
    <property type="match status" value="1"/>
</dbReference>
<dbReference type="InterPro" id="IPR039420">
    <property type="entry name" value="WalR-like"/>
</dbReference>